<reference evidence="10" key="1">
    <citation type="submission" date="2021-01" db="EMBL/GenBank/DDBJ databases">
        <title>Genomic Encyclopedia of Type Strains, Phase IV (KMG-IV): sequencing the most valuable type-strain genomes for metagenomic binning, comparative biology and taxonomic classification.</title>
        <authorList>
            <person name="Goeker M."/>
        </authorList>
    </citation>
    <scope>NUCLEOTIDE SEQUENCE</scope>
    <source>
        <strain evidence="10">DSM 25523</strain>
    </source>
</reference>
<organism evidence="10 11">
    <name type="scientific">Brevibacillus fulvus</name>
    <dbReference type="NCBI Taxonomy" id="1125967"/>
    <lineage>
        <taxon>Bacteria</taxon>
        <taxon>Bacillati</taxon>
        <taxon>Bacillota</taxon>
        <taxon>Bacilli</taxon>
        <taxon>Bacillales</taxon>
        <taxon>Paenibacillaceae</taxon>
        <taxon>Brevibacillus</taxon>
    </lineage>
</organism>
<proteinExistence type="inferred from homology"/>
<dbReference type="GO" id="GO:0022857">
    <property type="term" value="F:transmembrane transporter activity"/>
    <property type="evidence" value="ECO:0007669"/>
    <property type="project" value="UniProtKB-UniRule"/>
</dbReference>
<dbReference type="InterPro" id="IPR024919">
    <property type="entry name" value="EcfT"/>
</dbReference>
<keyword evidence="6 9" id="KW-0812">Transmembrane</keyword>
<dbReference type="CDD" id="cd16914">
    <property type="entry name" value="EcfT"/>
    <property type="match status" value="1"/>
</dbReference>
<evidence type="ECO:0000256" key="2">
    <source>
        <dbReference type="ARBA" id="ARBA00005660"/>
    </source>
</evidence>
<feature type="transmembrane region" description="Helical" evidence="9">
    <location>
        <begin position="152"/>
        <end position="170"/>
    </location>
</feature>
<feature type="transmembrane region" description="Helical" evidence="9">
    <location>
        <begin position="76"/>
        <end position="99"/>
    </location>
</feature>
<evidence type="ECO:0000256" key="7">
    <source>
        <dbReference type="ARBA" id="ARBA00022989"/>
    </source>
</evidence>
<keyword evidence="7 9" id="KW-1133">Transmembrane helix</keyword>
<protein>
    <recommendedName>
        <fullName evidence="3 9">Energy-coupling factor transporter transmembrane protein EcfT</fullName>
        <shortName evidence="9">ECF transporter T component EcfT</shortName>
    </recommendedName>
</protein>
<evidence type="ECO:0000313" key="10">
    <source>
        <dbReference type="EMBL" id="MBM7591972.1"/>
    </source>
</evidence>
<evidence type="ECO:0000256" key="8">
    <source>
        <dbReference type="ARBA" id="ARBA00023136"/>
    </source>
</evidence>
<dbReference type="RefSeq" id="WP_204519618.1">
    <property type="nucleotide sequence ID" value="NZ_BAABIN010000035.1"/>
</dbReference>
<dbReference type="PANTHER" id="PTHR33514">
    <property type="entry name" value="PROTEIN ABCI12, CHLOROPLASTIC"/>
    <property type="match status" value="1"/>
</dbReference>
<evidence type="ECO:0000256" key="6">
    <source>
        <dbReference type="ARBA" id="ARBA00022692"/>
    </source>
</evidence>
<comment type="similarity">
    <text evidence="2 9">Belongs to the energy-coupling factor EcfT family.</text>
</comment>
<evidence type="ECO:0000313" key="11">
    <source>
        <dbReference type="Proteomes" id="UP000717624"/>
    </source>
</evidence>
<sequence length="267" mass="30078">MNLLQNFPIGQYVPGHSFIHRLDPRCKLLYVLIFAVLVFMANDGLSYAILALFTLLIMKGSSISYRYILRGLKPVWFLLALTFLLHVLMTKGGTVYLAWGWLTVEAEGVRQAVFISVRLALLALFSSLLTLTTSPLELADGLERLLHPLSRVGVPVHEIALMLTIALRFIPTLLDETDKIIKAQASRGIDFETGGLWKRLRNLVAIVVPLFVSAFRRAEELALAMEARGYRGGEGRTKLRQLRFTWRDLLAFGIALILFAVIGWVRR</sequence>
<evidence type="ECO:0000256" key="4">
    <source>
        <dbReference type="ARBA" id="ARBA00022448"/>
    </source>
</evidence>
<evidence type="ECO:0000256" key="9">
    <source>
        <dbReference type="HAMAP-Rule" id="MF_01461"/>
    </source>
</evidence>
<keyword evidence="8 9" id="KW-0472">Membrane</keyword>
<comment type="subunit">
    <text evidence="9">Forms a stable energy-coupling factor (ECF) transporter complex composed of 2 membrane-embedded substrate-binding proteins (S component), 2 ATP-binding proteins (A component) and 2 transmembrane proteins (T component).</text>
</comment>
<feature type="transmembrane region" description="Helical" evidence="9">
    <location>
        <begin position="28"/>
        <end position="56"/>
    </location>
</feature>
<keyword evidence="4 9" id="KW-0813">Transport</keyword>
<evidence type="ECO:0000256" key="3">
    <source>
        <dbReference type="ARBA" id="ARBA00014042"/>
    </source>
</evidence>
<feature type="transmembrane region" description="Helical" evidence="9">
    <location>
        <begin position="246"/>
        <end position="265"/>
    </location>
</feature>
<comment type="function">
    <text evidence="9">Transmembrane (T) component of an energy-coupling factor (ECF) ABC-transporter complex. Unlike classic ABC transporters this ECF transporter provides the energy necessary to transport a number of different substrates.</text>
</comment>
<dbReference type="EMBL" id="JAFBEB010000017">
    <property type="protein sequence ID" value="MBM7591972.1"/>
    <property type="molecule type" value="Genomic_DNA"/>
</dbReference>
<keyword evidence="5 9" id="KW-1003">Cell membrane</keyword>
<dbReference type="HAMAP" id="MF_01461">
    <property type="entry name" value="EcfT"/>
    <property type="match status" value="1"/>
</dbReference>
<evidence type="ECO:0000256" key="5">
    <source>
        <dbReference type="ARBA" id="ARBA00022475"/>
    </source>
</evidence>
<gene>
    <name evidence="9" type="primary">ecfT</name>
    <name evidence="10" type="ORF">JOD01_003624</name>
</gene>
<name>A0A938Y5J9_9BACL</name>
<comment type="caution">
    <text evidence="10">The sequence shown here is derived from an EMBL/GenBank/DDBJ whole genome shotgun (WGS) entry which is preliminary data.</text>
</comment>
<accession>A0A938Y5J9</accession>
<dbReference type="PANTHER" id="PTHR33514:SF13">
    <property type="entry name" value="PROTEIN ABCI12, CHLOROPLASTIC"/>
    <property type="match status" value="1"/>
</dbReference>
<dbReference type="GO" id="GO:0005886">
    <property type="term" value="C:plasma membrane"/>
    <property type="evidence" value="ECO:0007669"/>
    <property type="project" value="UniProtKB-SubCell"/>
</dbReference>
<feature type="transmembrane region" description="Helical" evidence="9">
    <location>
        <begin position="111"/>
        <end position="131"/>
    </location>
</feature>
<dbReference type="Proteomes" id="UP000717624">
    <property type="component" value="Unassembled WGS sequence"/>
</dbReference>
<dbReference type="Pfam" id="PF02361">
    <property type="entry name" value="CbiQ"/>
    <property type="match status" value="1"/>
</dbReference>
<dbReference type="AlphaFoldDB" id="A0A938Y5J9"/>
<evidence type="ECO:0000256" key="1">
    <source>
        <dbReference type="ARBA" id="ARBA00004651"/>
    </source>
</evidence>
<comment type="subcellular location">
    <subcellularLocation>
        <location evidence="1 9">Cell membrane</location>
        <topology evidence="1 9">Multi-pass membrane protein</topology>
    </subcellularLocation>
</comment>
<dbReference type="InterPro" id="IPR003339">
    <property type="entry name" value="ABC/ECF_trnsptr_transmembrane"/>
</dbReference>
<keyword evidence="11" id="KW-1185">Reference proteome</keyword>